<evidence type="ECO:0000313" key="2">
    <source>
        <dbReference type="Proteomes" id="UP000237378"/>
    </source>
</evidence>
<dbReference type="GO" id="GO:0009295">
    <property type="term" value="C:nucleoid"/>
    <property type="evidence" value="ECO:0007669"/>
    <property type="project" value="InterPro"/>
</dbReference>
<accession>A0A2S3XCS9</accession>
<dbReference type="Pfam" id="PF04245">
    <property type="entry name" value="NA37"/>
    <property type="match status" value="1"/>
</dbReference>
<dbReference type="AlphaFoldDB" id="A0A2S3XCS9"/>
<comment type="caution">
    <text evidence="1">The sequence shown here is derived from an EMBL/GenBank/DDBJ whole genome shotgun (WGS) entry which is preliminary data.</text>
</comment>
<sequence length="358" mass="40108">MEKFIFEALSIERMIAHTIFARTKDGVLVPPQLSEELIQLDVDSKDLLQVRITDALGSNSHGIEINADKIDSSSFMQKSAEAIRANEARFVEISKVIAADLAEAQTNPKWPGGVLIVLTGKVGKHQHPFLAAIKAETDKGFNIVEKNGSVSLTLIKKMLLSQTQRLYKIGVSVEVSYEPPIGSLYKLDNYKFFLFDHLLTSTETKAAAAYFYNAFLGMNILKSSKYQTRKFYEETKTYINTLPLPQPERVELIEALRSELRSNKGTMSVSTFAAEHMPVEIKPEYIAVMTAKGLPETAMVKDLAYIKSKLRRPRRVDFSTGVKIQVPADLDFRDHVQTLGQENGYTNVRIKGAVESQE</sequence>
<protein>
    <recommendedName>
        <fullName evidence="3">Nucleoid-associated protein</fullName>
    </recommendedName>
</protein>
<gene>
    <name evidence="1" type="ORF">BGP82_02840</name>
</gene>
<dbReference type="InterPro" id="IPR007358">
    <property type="entry name" value="Nucleoid_associated_NdpA"/>
</dbReference>
<dbReference type="EMBL" id="MING01000019">
    <property type="protein sequence ID" value="POG13404.1"/>
    <property type="molecule type" value="Genomic_DNA"/>
</dbReference>
<organism evidence="1 2">
    <name type="scientific">Pseudomonas putida</name>
    <name type="common">Arthrobacter siderocapsulatus</name>
    <dbReference type="NCBI Taxonomy" id="303"/>
    <lineage>
        <taxon>Bacteria</taxon>
        <taxon>Pseudomonadati</taxon>
        <taxon>Pseudomonadota</taxon>
        <taxon>Gammaproteobacteria</taxon>
        <taxon>Pseudomonadales</taxon>
        <taxon>Pseudomonadaceae</taxon>
        <taxon>Pseudomonas</taxon>
    </lineage>
</organism>
<dbReference type="Proteomes" id="UP000237378">
    <property type="component" value="Unassembled WGS sequence"/>
</dbReference>
<reference evidence="1 2" key="1">
    <citation type="submission" date="2016-08" db="EMBL/GenBank/DDBJ databases">
        <authorList>
            <person name="Seilhamer J.J."/>
        </authorList>
    </citation>
    <scope>NUCLEOTIDE SEQUENCE [LARGE SCALE GENOMIC DNA]</scope>
    <source>
        <strain evidence="1 2">KH-18-2</strain>
    </source>
</reference>
<reference evidence="1 2" key="2">
    <citation type="submission" date="2018-03" db="EMBL/GenBank/DDBJ databases">
        <title>Draft genome of Pseudomonas putida strain KH-18-2.</title>
        <authorList>
            <person name="Yoshizawa S."/>
            <person name="Khan N.H."/>
            <person name="Nishimura M."/>
            <person name="Chiura H.X."/>
            <person name="Ogura Y."/>
            <person name="Hayashi T."/>
            <person name="Kogure K."/>
        </authorList>
    </citation>
    <scope>NUCLEOTIDE SEQUENCE [LARGE SCALE GENOMIC DNA]</scope>
    <source>
        <strain evidence="1 2">KH-18-2</strain>
    </source>
</reference>
<evidence type="ECO:0008006" key="3">
    <source>
        <dbReference type="Google" id="ProtNLM"/>
    </source>
</evidence>
<proteinExistence type="predicted"/>
<evidence type="ECO:0000313" key="1">
    <source>
        <dbReference type="EMBL" id="POG13404.1"/>
    </source>
</evidence>
<name>A0A2S3XCS9_PSEPU</name>